<reference evidence="2 3" key="1">
    <citation type="submission" date="2023-11" db="EMBL/GenBank/DDBJ databases">
        <title>Scandinavium wanjuensis sp. nov., isolated from lettuce South Korea.</title>
        <authorList>
            <person name="Park J."/>
            <person name="Park S."/>
            <person name="Oh K.K."/>
            <person name="Cho G.S."/>
            <person name="Franz C.M.A.P."/>
        </authorList>
    </citation>
    <scope>NUCLEOTIDE SEQUENCE [LARGE SCALE GENOMIC DNA]</scope>
    <source>
        <strain evidence="2 3">V105_6</strain>
    </source>
</reference>
<feature type="region of interest" description="Disordered" evidence="1">
    <location>
        <begin position="207"/>
        <end position="253"/>
    </location>
</feature>
<feature type="compositionally biased region" description="Basic residues" evidence="1">
    <location>
        <begin position="224"/>
        <end position="234"/>
    </location>
</feature>
<dbReference type="Proteomes" id="UP001275664">
    <property type="component" value="Unassembled WGS sequence"/>
</dbReference>
<keyword evidence="2" id="KW-0540">Nuclease</keyword>
<gene>
    <name evidence="2" type="ORF">SIK69_22160</name>
</gene>
<sequence>MASPARRHAMRVSAEQASQREQHPLRHATAYEQMLVKLAADRRTLSQIHSRERKAEKKRELLPFYLPWVTGVLETGTGAQDDILMTVLLWRLDAGDIPGAIEIARYALRFGLSMPDGHARTAPYMLAEEVALAALRARAASQPVDVQPLLTVIEMTRSADMPDEVRARLHKVAGLIQRDAGLLNEAMTHLQRAIQLDDSCGVKKDIERLGRELKPKPVAPVKKTPPKPAKKATKKTTDSPAKRGRGRPRKVAG</sequence>
<comment type="caution">
    <text evidence="2">The sequence shown here is derived from an EMBL/GenBank/DDBJ whole genome shotgun (WGS) entry which is preliminary data.</text>
</comment>
<dbReference type="InterPro" id="IPR010270">
    <property type="entry name" value="Phage_P2_GpM"/>
</dbReference>
<keyword evidence="2" id="KW-0255">Endonuclease</keyword>
<dbReference type="EMBL" id="JAWXRD010000040">
    <property type="protein sequence ID" value="MDX6042901.1"/>
    <property type="molecule type" value="Genomic_DNA"/>
</dbReference>
<keyword evidence="2" id="KW-0378">Hydrolase</keyword>
<evidence type="ECO:0000313" key="3">
    <source>
        <dbReference type="Proteomes" id="UP001275664"/>
    </source>
</evidence>
<dbReference type="Pfam" id="PF05944">
    <property type="entry name" value="Phage_term_smal"/>
    <property type="match status" value="1"/>
</dbReference>
<proteinExistence type="predicted"/>
<organism evidence="2 3">
    <name type="scientific">Scandinavium lactucae</name>
    <dbReference type="NCBI Taxonomy" id="3095028"/>
    <lineage>
        <taxon>Bacteria</taxon>
        <taxon>Pseudomonadati</taxon>
        <taxon>Pseudomonadota</taxon>
        <taxon>Gammaproteobacteria</taxon>
        <taxon>Enterobacterales</taxon>
        <taxon>Enterobacteriaceae</taxon>
        <taxon>Scandinavium</taxon>
    </lineage>
</organism>
<dbReference type="GO" id="GO:0004519">
    <property type="term" value="F:endonuclease activity"/>
    <property type="evidence" value="ECO:0007669"/>
    <property type="project" value="UniProtKB-KW"/>
</dbReference>
<evidence type="ECO:0000313" key="2">
    <source>
        <dbReference type="EMBL" id="MDX6042901.1"/>
    </source>
</evidence>
<accession>A0ABU4QUD9</accession>
<keyword evidence="3" id="KW-1185">Reference proteome</keyword>
<evidence type="ECO:0000256" key="1">
    <source>
        <dbReference type="SAM" id="MobiDB-lite"/>
    </source>
</evidence>
<feature type="compositionally biased region" description="Basic residues" evidence="1">
    <location>
        <begin position="242"/>
        <end position="253"/>
    </location>
</feature>
<dbReference type="RefSeq" id="WP_159757865.1">
    <property type="nucleotide sequence ID" value="NZ_JAWXRD010000040.1"/>
</dbReference>
<feature type="compositionally biased region" description="Basic residues" evidence="1">
    <location>
        <begin position="1"/>
        <end position="10"/>
    </location>
</feature>
<name>A0ABU4QUD9_9ENTR</name>
<protein>
    <submittedName>
        <fullName evidence="2">Terminase endonuclease subunit</fullName>
    </submittedName>
</protein>
<feature type="region of interest" description="Disordered" evidence="1">
    <location>
        <begin position="1"/>
        <end position="25"/>
    </location>
</feature>